<keyword evidence="1" id="KW-0732">Signal</keyword>
<dbReference type="Proteomes" id="UP000184368">
    <property type="component" value="Unassembled WGS sequence"/>
</dbReference>
<keyword evidence="3" id="KW-1185">Reference proteome</keyword>
<dbReference type="OrthoDB" id="822368at2"/>
<gene>
    <name evidence="2" type="ORF">SAMN05444008_12084</name>
</gene>
<dbReference type="EMBL" id="FQUO01000020">
    <property type="protein sequence ID" value="SHG20080.1"/>
    <property type="molecule type" value="Genomic_DNA"/>
</dbReference>
<evidence type="ECO:0000313" key="3">
    <source>
        <dbReference type="Proteomes" id="UP000184368"/>
    </source>
</evidence>
<dbReference type="AlphaFoldDB" id="A0A1M5HVV7"/>
<dbReference type="RefSeq" id="WP_073047550.1">
    <property type="nucleotide sequence ID" value="NZ_FQUO01000020.1"/>
</dbReference>
<feature type="signal peptide" evidence="1">
    <location>
        <begin position="1"/>
        <end position="17"/>
    </location>
</feature>
<organism evidence="2 3">
    <name type="scientific">Cnuella takakiae</name>
    <dbReference type="NCBI Taxonomy" id="1302690"/>
    <lineage>
        <taxon>Bacteria</taxon>
        <taxon>Pseudomonadati</taxon>
        <taxon>Bacteroidota</taxon>
        <taxon>Chitinophagia</taxon>
        <taxon>Chitinophagales</taxon>
        <taxon>Chitinophagaceae</taxon>
        <taxon>Cnuella</taxon>
    </lineage>
</organism>
<sequence length="216" mass="24244">MKAPVLLILSFASVLPAAGQQDTWDVAATEVMIKTNKRHYSDHKEATTNQLASQASVATWKVGNNRLKNLADLLDSRLTSAAIVAADATTLYNIYRAVDEMITLQQQALRIAYKYPWLAPMVVQHERKIIDDAQDLASYITLLVLTYGELSKMKVAARKTLFHEIDLQLRELTGRCHSLYYSLKAFDAGQQIKNTRAGILVNRDAQLVKDILNKLK</sequence>
<protein>
    <submittedName>
        <fullName evidence="2">Uncharacterized protein</fullName>
    </submittedName>
</protein>
<name>A0A1M5HVV7_9BACT</name>
<evidence type="ECO:0000256" key="1">
    <source>
        <dbReference type="SAM" id="SignalP"/>
    </source>
</evidence>
<dbReference type="STRING" id="1302690.BUE76_00295"/>
<evidence type="ECO:0000313" key="2">
    <source>
        <dbReference type="EMBL" id="SHG20080.1"/>
    </source>
</evidence>
<accession>A0A1M5HVV7</accession>
<feature type="chain" id="PRO_5012409318" evidence="1">
    <location>
        <begin position="18"/>
        <end position="216"/>
    </location>
</feature>
<reference evidence="2 3" key="1">
    <citation type="submission" date="2016-11" db="EMBL/GenBank/DDBJ databases">
        <authorList>
            <person name="Jaros S."/>
            <person name="Januszkiewicz K."/>
            <person name="Wedrychowicz H."/>
        </authorList>
    </citation>
    <scope>NUCLEOTIDE SEQUENCE [LARGE SCALE GENOMIC DNA]</scope>
    <source>
        <strain evidence="2 3">DSM 26897</strain>
    </source>
</reference>
<proteinExistence type="predicted"/>